<keyword evidence="9 11" id="KW-0325">Glycoprotein</keyword>
<evidence type="ECO:0000256" key="2">
    <source>
        <dbReference type="ARBA" id="ARBA00022475"/>
    </source>
</evidence>
<evidence type="ECO:0000313" key="14">
    <source>
        <dbReference type="Ensembl" id="ENSEEEP00000014438.2"/>
    </source>
</evidence>
<dbReference type="GO" id="GO:0001609">
    <property type="term" value="F:G protein-coupled adenosine receptor activity"/>
    <property type="evidence" value="ECO:0007669"/>
    <property type="project" value="UniProtKB-UniRule"/>
</dbReference>
<dbReference type="Proteomes" id="UP000314983">
    <property type="component" value="Chromosome 3"/>
</dbReference>
<dbReference type="GeneTree" id="ENSGT01030000234555"/>
<reference evidence="14" key="4">
    <citation type="submission" date="2025-08" db="UniProtKB">
        <authorList>
            <consortium name="Ensembl"/>
        </authorList>
    </citation>
    <scope>IDENTIFICATION</scope>
</reference>
<dbReference type="Ensembl" id="ENSEEET00000014613.2">
    <property type="protein sequence ID" value="ENSEEEP00000014438.2"/>
    <property type="gene ID" value="ENSEEEG00000007192.2"/>
</dbReference>
<evidence type="ECO:0000256" key="6">
    <source>
        <dbReference type="ARBA" id="ARBA00023136"/>
    </source>
</evidence>
<reference evidence="14" key="3">
    <citation type="submission" date="2020-05" db="EMBL/GenBank/DDBJ databases">
        <title>Electrophorus electricus (electric eel) genome, fEleEle1, primary haplotype.</title>
        <authorList>
            <person name="Myers G."/>
            <person name="Meyer A."/>
            <person name="Fedrigo O."/>
            <person name="Formenti G."/>
            <person name="Rhie A."/>
            <person name="Tracey A."/>
            <person name="Sims Y."/>
            <person name="Jarvis E.D."/>
        </authorList>
    </citation>
    <scope>NUCLEOTIDE SEQUENCE [LARGE SCALE GENOMIC DNA]</scope>
</reference>
<feature type="region of interest" description="Disordered" evidence="12">
    <location>
        <begin position="163"/>
        <end position="185"/>
    </location>
</feature>
<comment type="similarity">
    <text evidence="11">Belongs to the G-protein coupled receptor 1 family.</text>
</comment>
<evidence type="ECO:0000259" key="13">
    <source>
        <dbReference type="PROSITE" id="PS50262"/>
    </source>
</evidence>
<dbReference type="PANTHER" id="PTHR24246">
    <property type="entry name" value="OLFACTORY RECEPTOR AND ADENOSINE RECEPTOR"/>
    <property type="match status" value="1"/>
</dbReference>
<dbReference type="InterPro" id="IPR000276">
    <property type="entry name" value="GPCR_Rhodpsn"/>
</dbReference>
<comment type="subcellular location">
    <subcellularLocation>
        <location evidence="1 11">Cell membrane</location>
        <topology evidence="1 11">Multi-pass membrane protein</topology>
    </subcellularLocation>
</comment>
<keyword evidence="4 11" id="KW-1133">Transmembrane helix</keyword>
<dbReference type="PRINTS" id="PR00237">
    <property type="entry name" value="GPCRRHODOPSN"/>
</dbReference>
<feature type="compositionally biased region" description="Low complexity" evidence="12">
    <location>
        <begin position="168"/>
        <end position="178"/>
    </location>
</feature>
<evidence type="ECO:0000256" key="4">
    <source>
        <dbReference type="ARBA" id="ARBA00022989"/>
    </source>
</evidence>
<evidence type="ECO:0000256" key="7">
    <source>
        <dbReference type="ARBA" id="ARBA00023157"/>
    </source>
</evidence>
<evidence type="ECO:0000256" key="1">
    <source>
        <dbReference type="ARBA" id="ARBA00004651"/>
    </source>
</evidence>
<proteinExistence type="inferred from homology"/>
<feature type="transmembrane region" description="Helical" evidence="11">
    <location>
        <begin position="30"/>
        <end position="55"/>
    </location>
</feature>
<keyword evidence="15" id="KW-1185">Reference proteome</keyword>
<reference evidence="15" key="1">
    <citation type="journal article" date="2014" name="Science">
        <title>Nonhuman genetics. Genomic basis for the convergent evolution of electric organs.</title>
        <authorList>
            <person name="Gallant J.R."/>
            <person name="Traeger L.L."/>
            <person name="Volkening J.D."/>
            <person name="Moffett H."/>
            <person name="Chen P.H."/>
            <person name="Novina C.D."/>
            <person name="Phillips G.N.Jr."/>
            <person name="Anand R."/>
            <person name="Wells G.B."/>
            <person name="Pinch M."/>
            <person name="Guth R."/>
            <person name="Unguez G.A."/>
            <person name="Albert J.S."/>
            <person name="Zakon H.H."/>
            <person name="Samanta M.P."/>
            <person name="Sussman M.R."/>
        </authorList>
    </citation>
    <scope>NUCLEOTIDE SEQUENCE [LARGE SCALE GENOMIC DNA]</scope>
</reference>
<name>A0A4W4ERC5_ELEEL</name>
<keyword evidence="2 11" id="KW-1003">Cell membrane</keyword>
<evidence type="ECO:0000313" key="15">
    <source>
        <dbReference type="Proteomes" id="UP000314983"/>
    </source>
</evidence>
<dbReference type="InterPro" id="IPR017452">
    <property type="entry name" value="GPCR_Rhodpsn_7TM"/>
</dbReference>
<keyword evidence="6 11" id="KW-0472">Membrane</keyword>
<reference evidence="14" key="5">
    <citation type="submission" date="2025-09" db="UniProtKB">
        <authorList>
            <consortium name="Ensembl"/>
        </authorList>
    </citation>
    <scope>IDENTIFICATION</scope>
</reference>
<evidence type="ECO:0000256" key="9">
    <source>
        <dbReference type="ARBA" id="ARBA00023180"/>
    </source>
</evidence>
<keyword evidence="5 11" id="KW-0297">G-protein coupled receptor</keyword>
<organism evidence="14 15">
    <name type="scientific">Electrophorus electricus</name>
    <name type="common">Electric eel</name>
    <name type="synonym">Gymnotus electricus</name>
    <dbReference type="NCBI Taxonomy" id="8005"/>
    <lineage>
        <taxon>Eukaryota</taxon>
        <taxon>Metazoa</taxon>
        <taxon>Chordata</taxon>
        <taxon>Craniata</taxon>
        <taxon>Vertebrata</taxon>
        <taxon>Euteleostomi</taxon>
        <taxon>Actinopterygii</taxon>
        <taxon>Neopterygii</taxon>
        <taxon>Teleostei</taxon>
        <taxon>Ostariophysi</taxon>
        <taxon>Gymnotiformes</taxon>
        <taxon>Gymnotoidei</taxon>
        <taxon>Gymnotidae</taxon>
        <taxon>Electrophorus</taxon>
    </lineage>
</organism>
<dbReference type="SUPFAM" id="SSF81321">
    <property type="entry name" value="Family A G protein-coupled receptor-like"/>
    <property type="match status" value="1"/>
</dbReference>
<dbReference type="AlphaFoldDB" id="A0A4W4ERC5"/>
<evidence type="ECO:0000256" key="8">
    <source>
        <dbReference type="ARBA" id="ARBA00023170"/>
    </source>
</evidence>
<evidence type="ECO:0000256" key="5">
    <source>
        <dbReference type="ARBA" id="ARBA00023040"/>
    </source>
</evidence>
<reference evidence="15" key="2">
    <citation type="journal article" date="2017" name="Sci. Adv.">
        <title>A tail of two voltages: Proteomic comparison of the three electric organs of the electric eel.</title>
        <authorList>
            <person name="Traeger L.L."/>
            <person name="Sabat G."/>
            <person name="Barrett-Wilt G.A."/>
            <person name="Wells G.B."/>
            <person name="Sussman M.R."/>
        </authorList>
    </citation>
    <scope>NUCLEOTIDE SEQUENCE [LARGE SCALE GENOMIC DNA]</scope>
</reference>
<dbReference type="GO" id="GO:0005886">
    <property type="term" value="C:plasma membrane"/>
    <property type="evidence" value="ECO:0007669"/>
    <property type="project" value="UniProtKB-SubCell"/>
</dbReference>
<evidence type="ECO:0000256" key="3">
    <source>
        <dbReference type="ARBA" id="ARBA00022692"/>
    </source>
</evidence>
<keyword evidence="8 11" id="KW-0675">Receptor</keyword>
<dbReference type="OMA" id="WHENETF"/>
<feature type="transmembrane region" description="Helical" evidence="11">
    <location>
        <begin position="81"/>
        <end position="105"/>
    </location>
</feature>
<keyword evidence="10 11" id="KW-0807">Transducer</keyword>
<dbReference type="Pfam" id="PF00001">
    <property type="entry name" value="7tm_1"/>
    <property type="match status" value="1"/>
</dbReference>
<dbReference type="Gene3D" id="1.20.1070.10">
    <property type="entry name" value="Rhodopsin 7-helix transmembrane proteins"/>
    <property type="match status" value="1"/>
</dbReference>
<evidence type="ECO:0000256" key="10">
    <source>
        <dbReference type="ARBA" id="ARBA00023224"/>
    </source>
</evidence>
<accession>A0A4W4ERC5</accession>
<dbReference type="GO" id="GO:0030425">
    <property type="term" value="C:dendrite"/>
    <property type="evidence" value="ECO:0007669"/>
    <property type="project" value="TreeGrafter"/>
</dbReference>
<feature type="domain" description="G-protein coupled receptors family 1 profile" evidence="13">
    <location>
        <begin position="1"/>
        <end position="135"/>
    </location>
</feature>
<dbReference type="PROSITE" id="PS50262">
    <property type="entry name" value="G_PROTEIN_RECEP_F1_2"/>
    <property type="match status" value="1"/>
</dbReference>
<dbReference type="PRINTS" id="PR00424">
    <property type="entry name" value="ADENOSINER"/>
</dbReference>
<protein>
    <recommendedName>
        <fullName evidence="13">G-protein coupled receptors family 1 profile domain-containing protein</fullName>
    </recommendedName>
</protein>
<keyword evidence="3 11" id="KW-0812">Transmembrane</keyword>
<evidence type="ECO:0000256" key="11">
    <source>
        <dbReference type="RuleBase" id="RU201114"/>
    </source>
</evidence>
<feature type="transmembrane region" description="Helical" evidence="11">
    <location>
        <begin position="117"/>
        <end position="137"/>
    </location>
</feature>
<sequence length="185" mass="21330">MFGWSNRDSAAHFNTTIKCHFLTVIPMSYMVNFCFLSCLFPAMIIMTVLYCYIFCTISQQLKRGSGWTVNSRAYYIKEQKLARLLALILTLFAVCWLPLHIMNILNFYSHCVSHNAFYVGILLSHLNSAVNPIVYAFKAPRIKEPFRKDMILDRNSTLSQVPGLSIETNNQKTKQTNKQTKKTQN</sequence>
<dbReference type="GO" id="GO:0045202">
    <property type="term" value="C:synapse"/>
    <property type="evidence" value="ECO:0007669"/>
    <property type="project" value="TreeGrafter"/>
</dbReference>
<dbReference type="PANTHER" id="PTHR24246:SF54">
    <property type="entry name" value="ADENOSINE RECEPTOR A1-RELATED"/>
    <property type="match status" value="1"/>
</dbReference>
<keyword evidence="7 11" id="KW-1015">Disulfide bond</keyword>
<dbReference type="InterPro" id="IPR001634">
    <property type="entry name" value="Adenosn_rcpt"/>
</dbReference>
<evidence type="ECO:0000256" key="12">
    <source>
        <dbReference type="SAM" id="MobiDB-lite"/>
    </source>
</evidence>